<reference evidence="2" key="1">
    <citation type="journal article" date="2020" name="Stud. Mycol.">
        <title>101 Dothideomycetes genomes: a test case for predicting lifestyles and emergence of pathogens.</title>
        <authorList>
            <person name="Haridas S."/>
            <person name="Albert R."/>
            <person name="Binder M."/>
            <person name="Bloem J."/>
            <person name="Labutti K."/>
            <person name="Salamov A."/>
            <person name="Andreopoulos B."/>
            <person name="Baker S."/>
            <person name="Barry K."/>
            <person name="Bills G."/>
            <person name="Bluhm B."/>
            <person name="Cannon C."/>
            <person name="Castanera R."/>
            <person name="Culley D."/>
            <person name="Daum C."/>
            <person name="Ezra D."/>
            <person name="Gonzalez J."/>
            <person name="Henrissat B."/>
            <person name="Kuo A."/>
            <person name="Liang C."/>
            <person name="Lipzen A."/>
            <person name="Lutzoni F."/>
            <person name="Magnuson J."/>
            <person name="Mondo S."/>
            <person name="Nolan M."/>
            <person name="Ohm R."/>
            <person name="Pangilinan J."/>
            <person name="Park H.-J."/>
            <person name="Ramirez L."/>
            <person name="Alfaro M."/>
            <person name="Sun H."/>
            <person name="Tritt A."/>
            <person name="Yoshinaga Y."/>
            <person name="Zwiers L.-H."/>
            <person name="Turgeon B."/>
            <person name="Goodwin S."/>
            <person name="Spatafora J."/>
            <person name="Crous P."/>
            <person name="Grigoriev I."/>
        </authorList>
    </citation>
    <scope>NUCLEOTIDE SEQUENCE</scope>
    <source>
        <strain evidence="2">CBS 627.86</strain>
    </source>
</reference>
<sequence length="211" mass="24881">MQAPVDPLRIVSNTYMVVCILTLFLDLTQSLTLQIIYHTHSNRHYYYFPMIRSDKAPELQTHNYVQHRYRWLDRSVDQNLSTFIWRYNLTNIRRGVNPSLTTLPAILPLRPHLVLILPSRFQYRPGHYFIPNSSNPRTKWNQPHKHSVLLQVCGIRIDWKFPVQLRSGWLQMLRLVVELANMASRILPRTLRPIFPSCTAKLVANPLLEKC</sequence>
<proteinExistence type="predicted"/>
<organism evidence="2 3">
    <name type="scientific">Lophiotrema nucula</name>
    <dbReference type="NCBI Taxonomy" id="690887"/>
    <lineage>
        <taxon>Eukaryota</taxon>
        <taxon>Fungi</taxon>
        <taxon>Dikarya</taxon>
        <taxon>Ascomycota</taxon>
        <taxon>Pezizomycotina</taxon>
        <taxon>Dothideomycetes</taxon>
        <taxon>Pleosporomycetidae</taxon>
        <taxon>Pleosporales</taxon>
        <taxon>Lophiotremataceae</taxon>
        <taxon>Lophiotrema</taxon>
    </lineage>
</organism>
<evidence type="ECO:0000256" key="1">
    <source>
        <dbReference type="SAM" id="Phobius"/>
    </source>
</evidence>
<evidence type="ECO:0000313" key="3">
    <source>
        <dbReference type="Proteomes" id="UP000799770"/>
    </source>
</evidence>
<name>A0A6A5ZV40_9PLEO</name>
<accession>A0A6A5ZV40</accession>
<keyword evidence="3" id="KW-1185">Reference proteome</keyword>
<evidence type="ECO:0000313" key="2">
    <source>
        <dbReference type="EMBL" id="KAF2123166.1"/>
    </source>
</evidence>
<protein>
    <submittedName>
        <fullName evidence="2">Uncharacterized protein</fullName>
    </submittedName>
</protein>
<dbReference type="AlphaFoldDB" id="A0A6A5ZV40"/>
<keyword evidence="1" id="KW-0472">Membrane</keyword>
<dbReference type="EMBL" id="ML977310">
    <property type="protein sequence ID" value="KAF2123166.1"/>
    <property type="molecule type" value="Genomic_DNA"/>
</dbReference>
<keyword evidence="1" id="KW-0812">Transmembrane</keyword>
<keyword evidence="1" id="KW-1133">Transmembrane helix</keyword>
<gene>
    <name evidence="2" type="ORF">BDV96DRAFT_15005</name>
</gene>
<dbReference type="Proteomes" id="UP000799770">
    <property type="component" value="Unassembled WGS sequence"/>
</dbReference>
<feature type="transmembrane region" description="Helical" evidence="1">
    <location>
        <begin position="15"/>
        <end position="37"/>
    </location>
</feature>